<sequence length="81" mass="9224">MSTPIVTARRNLVQRISKLQFKGDDLTPWQLRQVQGAIEQLEEERFAEGERTMSEAERPDLYEPGGYVAKEPIDGSVWSTS</sequence>
<reference evidence="2 3" key="1">
    <citation type="submission" date="2019-07" db="EMBL/GenBank/DDBJ databases">
        <title>Whole genome shotgun sequence of Reyranella soli NBRC 108950.</title>
        <authorList>
            <person name="Hosoyama A."/>
            <person name="Uohara A."/>
            <person name="Ohji S."/>
            <person name="Ichikawa N."/>
        </authorList>
    </citation>
    <scope>NUCLEOTIDE SEQUENCE [LARGE SCALE GENOMIC DNA]</scope>
    <source>
        <strain evidence="2 3">NBRC 108950</strain>
    </source>
</reference>
<gene>
    <name evidence="2" type="ORF">RSO01_74210</name>
</gene>
<dbReference type="OrthoDB" id="7383889at2"/>
<dbReference type="AlphaFoldDB" id="A0A512NMT3"/>
<dbReference type="EMBL" id="BKAJ01000155">
    <property type="protein sequence ID" value="GEP60255.1"/>
    <property type="molecule type" value="Genomic_DNA"/>
</dbReference>
<evidence type="ECO:0000256" key="1">
    <source>
        <dbReference type="SAM" id="MobiDB-lite"/>
    </source>
</evidence>
<evidence type="ECO:0000313" key="3">
    <source>
        <dbReference type="Proteomes" id="UP000321058"/>
    </source>
</evidence>
<proteinExistence type="predicted"/>
<organism evidence="2 3">
    <name type="scientific">Reyranella soli</name>
    <dbReference type="NCBI Taxonomy" id="1230389"/>
    <lineage>
        <taxon>Bacteria</taxon>
        <taxon>Pseudomonadati</taxon>
        <taxon>Pseudomonadota</taxon>
        <taxon>Alphaproteobacteria</taxon>
        <taxon>Hyphomicrobiales</taxon>
        <taxon>Reyranellaceae</taxon>
        <taxon>Reyranella</taxon>
    </lineage>
</organism>
<protein>
    <submittedName>
        <fullName evidence="2">Uncharacterized protein</fullName>
    </submittedName>
</protein>
<dbReference type="RefSeq" id="WP_147155607.1">
    <property type="nucleotide sequence ID" value="NZ_BKAJ01000155.1"/>
</dbReference>
<evidence type="ECO:0000313" key="2">
    <source>
        <dbReference type="EMBL" id="GEP60255.1"/>
    </source>
</evidence>
<feature type="region of interest" description="Disordered" evidence="1">
    <location>
        <begin position="47"/>
        <end position="68"/>
    </location>
</feature>
<dbReference type="Proteomes" id="UP000321058">
    <property type="component" value="Unassembled WGS sequence"/>
</dbReference>
<feature type="compositionally biased region" description="Basic and acidic residues" evidence="1">
    <location>
        <begin position="47"/>
        <end position="61"/>
    </location>
</feature>
<name>A0A512NMT3_9HYPH</name>
<accession>A0A512NMT3</accession>
<keyword evidence="3" id="KW-1185">Reference proteome</keyword>
<comment type="caution">
    <text evidence="2">The sequence shown here is derived from an EMBL/GenBank/DDBJ whole genome shotgun (WGS) entry which is preliminary data.</text>
</comment>